<evidence type="ECO:0000256" key="7">
    <source>
        <dbReference type="ARBA" id="ARBA00022695"/>
    </source>
</evidence>
<reference evidence="13 14" key="1">
    <citation type="journal article" date="1979" name="Int. J. Syst. Evol. Microbiol.">
        <title>Bacillus globisporus subsp. marinus subsp. nov.</title>
        <authorList>
            <person name="Liu H."/>
        </authorList>
    </citation>
    <scope>NUCLEOTIDE SEQUENCE [LARGE SCALE GENOMIC DNA]</scope>
    <source>
        <strain evidence="13 14">DSM 1297</strain>
    </source>
</reference>
<evidence type="ECO:0000313" key="14">
    <source>
        <dbReference type="Proteomes" id="UP001556040"/>
    </source>
</evidence>
<dbReference type="EC" id="2.7.7.12" evidence="10"/>
<feature type="domain" description="Galactose-1-phosphate uridyl transferase N-terminal" evidence="11">
    <location>
        <begin position="22"/>
        <end position="232"/>
    </location>
</feature>
<name>A0ABV3Q0N2_9BACL</name>
<evidence type="ECO:0000259" key="12">
    <source>
        <dbReference type="Pfam" id="PF02744"/>
    </source>
</evidence>
<keyword evidence="6 10" id="KW-0808">Transferase</keyword>
<evidence type="ECO:0000256" key="1">
    <source>
        <dbReference type="ARBA" id="ARBA00001107"/>
    </source>
</evidence>
<evidence type="ECO:0000256" key="8">
    <source>
        <dbReference type="ARBA" id="ARBA00023144"/>
    </source>
</evidence>
<comment type="pathway">
    <text evidence="3 10">Carbohydrate metabolism; galactose metabolism.</text>
</comment>
<dbReference type="Pfam" id="PF01087">
    <property type="entry name" value="GalP_UDP_transf"/>
    <property type="match status" value="1"/>
</dbReference>
<organism evidence="13 14">
    <name type="scientific">Jeotgalibacillus marinus</name>
    <dbReference type="NCBI Taxonomy" id="86667"/>
    <lineage>
        <taxon>Bacteria</taxon>
        <taxon>Bacillati</taxon>
        <taxon>Bacillota</taxon>
        <taxon>Bacilli</taxon>
        <taxon>Bacillales</taxon>
        <taxon>Caryophanaceae</taxon>
        <taxon>Jeotgalibacillus</taxon>
    </lineage>
</organism>
<keyword evidence="5 10" id="KW-0963">Cytoplasm</keyword>
<evidence type="ECO:0000256" key="4">
    <source>
        <dbReference type="ARBA" id="ARBA00008706"/>
    </source>
</evidence>
<dbReference type="InterPro" id="IPR000766">
    <property type="entry name" value="GalP_uridyl_Trfase_II"/>
</dbReference>
<proteinExistence type="inferred from homology"/>
<keyword evidence="9 10" id="KW-0119">Carbohydrate metabolism</keyword>
<dbReference type="InterPro" id="IPR005850">
    <property type="entry name" value="GalP_Utransf_C"/>
</dbReference>
<dbReference type="NCBIfam" id="NF003629">
    <property type="entry name" value="PRK05270.1-2"/>
    <property type="match status" value="1"/>
</dbReference>
<sequence length="515" mass="59082">MFISIQVERLIQFGIQKQMVGSMDKDYVRNRLMRILQLDDIKEVKPPEEMLDYPVEILGNILGWAAEEGVLQVNSITERDQLDAELMDCLLSRPSEVNHSFFTRYCQSPSLATDYFYTLSKNANYIRTDRIAKNDHWYSETEYGSLEITINLSKPEKDPETIATEKQAKSISYPLCLLCKENVGYAGRINHPARNNHRIIPVNLTNERWYFQFSPYVYYNEHAIIFSEEHRPMKISKSGFDRLLQFVEQFPHYFVGSNADLPIVGGSILSHDHFQAGRHDFPMAKAPVEKKYLIAGFEKVEVGTVKWAMSVVRLRGENRDQISELGNLILTAWKGYSDESASIHANTKGIPHNTVTPIARMIDGFFQLDLVLRNNRTNEEHPLGIFHPHKEVHHIKKENIGLIEVMGLAVLPGRLKEELSLLADHLVNDSLDKAIKDERTAKHVQWAKKVVVEEGVITARSVQEVLRKHVGFVFSKVLEDAGVFKRDSQGQAAFERFMQYLNEIREGSCHIKQNS</sequence>
<evidence type="ECO:0000259" key="11">
    <source>
        <dbReference type="Pfam" id="PF01087"/>
    </source>
</evidence>
<comment type="subcellular location">
    <subcellularLocation>
        <location evidence="2 10">Cytoplasm</location>
    </subcellularLocation>
</comment>
<feature type="domain" description="Galactose-1-phosphate uridyl transferase C-terminal" evidence="12">
    <location>
        <begin position="248"/>
        <end position="434"/>
    </location>
</feature>
<evidence type="ECO:0000256" key="9">
    <source>
        <dbReference type="ARBA" id="ARBA00023277"/>
    </source>
</evidence>
<dbReference type="PANTHER" id="PTHR39191:SF1">
    <property type="entry name" value="DUF4922 DOMAIN-CONTAINING PROTEIN"/>
    <property type="match status" value="1"/>
</dbReference>
<dbReference type="RefSeq" id="WP_367778192.1">
    <property type="nucleotide sequence ID" value="NZ_JBFMIA010000002.1"/>
</dbReference>
<dbReference type="InterPro" id="IPR005849">
    <property type="entry name" value="GalP_Utransf_N"/>
</dbReference>
<dbReference type="HAMAP" id="MF_00571">
    <property type="entry name" value="GalP_UDP_trans"/>
    <property type="match status" value="1"/>
</dbReference>
<evidence type="ECO:0000256" key="5">
    <source>
        <dbReference type="ARBA" id="ARBA00022490"/>
    </source>
</evidence>
<keyword evidence="14" id="KW-1185">Reference proteome</keyword>
<dbReference type="PIRSF" id="PIRSF006005">
    <property type="entry name" value="GalT_BS"/>
    <property type="match status" value="1"/>
</dbReference>
<comment type="caution">
    <text evidence="13">The sequence shown here is derived from an EMBL/GenBank/DDBJ whole genome shotgun (WGS) entry which is preliminary data.</text>
</comment>
<keyword evidence="7 10" id="KW-0548">Nucleotidyltransferase</keyword>
<protein>
    <recommendedName>
        <fullName evidence="10">Galactose-1-phosphate uridylyltransferase</fullName>
        <shortName evidence="10">Gal-1-P uridylyltransferase</shortName>
        <ecNumber evidence="10">2.7.7.12</ecNumber>
    </recommendedName>
    <alternativeName>
        <fullName evidence="10">UDP-glucose--hexose-1-phosphate uridylyltransferase</fullName>
    </alternativeName>
</protein>
<dbReference type="GO" id="GO:0008108">
    <property type="term" value="F:UDP-glucose:hexose-1-phosphate uridylyltransferase activity"/>
    <property type="evidence" value="ECO:0007669"/>
    <property type="project" value="UniProtKB-EC"/>
</dbReference>
<comment type="catalytic activity">
    <reaction evidence="1 10">
        <text>alpha-D-galactose 1-phosphate + UDP-alpha-D-glucose = alpha-D-glucose 1-phosphate + UDP-alpha-D-galactose</text>
        <dbReference type="Rhea" id="RHEA:13989"/>
        <dbReference type="ChEBI" id="CHEBI:58336"/>
        <dbReference type="ChEBI" id="CHEBI:58601"/>
        <dbReference type="ChEBI" id="CHEBI:58885"/>
        <dbReference type="ChEBI" id="CHEBI:66914"/>
        <dbReference type="EC" id="2.7.7.12"/>
    </reaction>
</comment>
<dbReference type="EMBL" id="JBFMIA010000002">
    <property type="protein sequence ID" value="MEW9500844.1"/>
    <property type="molecule type" value="Genomic_DNA"/>
</dbReference>
<evidence type="ECO:0000256" key="6">
    <source>
        <dbReference type="ARBA" id="ARBA00022679"/>
    </source>
</evidence>
<dbReference type="Proteomes" id="UP001556040">
    <property type="component" value="Unassembled WGS sequence"/>
</dbReference>
<evidence type="ECO:0000256" key="3">
    <source>
        <dbReference type="ARBA" id="ARBA00004947"/>
    </source>
</evidence>
<dbReference type="NCBIfam" id="TIGR01239">
    <property type="entry name" value="galT_2"/>
    <property type="match status" value="1"/>
</dbReference>
<dbReference type="InterPro" id="IPR023425">
    <property type="entry name" value="GalP_uridyl_Trfase_II_CS"/>
</dbReference>
<evidence type="ECO:0000313" key="13">
    <source>
        <dbReference type="EMBL" id="MEW9500844.1"/>
    </source>
</evidence>
<dbReference type="PROSITE" id="PS01163">
    <property type="entry name" value="GAL_P_UDP_TRANSF_II"/>
    <property type="match status" value="1"/>
</dbReference>
<dbReference type="PANTHER" id="PTHR39191">
    <property type="entry name" value="GALACTOSE-1-PHOSPHATE URIDYLYLTRANSFERASE"/>
    <property type="match status" value="1"/>
</dbReference>
<evidence type="ECO:0000256" key="10">
    <source>
        <dbReference type="HAMAP-Rule" id="MF_00571"/>
    </source>
</evidence>
<accession>A0ABV3Q0N2</accession>
<comment type="similarity">
    <text evidence="4 10">Belongs to the galactose-1-phosphate uridylyltransferase type 2 family.</text>
</comment>
<evidence type="ECO:0000256" key="2">
    <source>
        <dbReference type="ARBA" id="ARBA00004496"/>
    </source>
</evidence>
<gene>
    <name evidence="10 13" type="primary">galT</name>
    <name evidence="13" type="ORF">AB1471_03395</name>
</gene>
<dbReference type="Pfam" id="PF02744">
    <property type="entry name" value="GalP_UDP_tr_C"/>
    <property type="match status" value="1"/>
</dbReference>
<keyword evidence="8 10" id="KW-0299">Galactose metabolism</keyword>